<dbReference type="EMBL" id="CP034951">
    <property type="protein sequence ID" value="QAA82282.1"/>
    <property type="molecule type" value="Genomic_DNA"/>
</dbReference>
<evidence type="ECO:0000313" key="2">
    <source>
        <dbReference type="Proteomes" id="UP000285517"/>
    </source>
</evidence>
<protein>
    <submittedName>
        <fullName evidence="1">T9SS C-terminal target domain-containing protein</fullName>
    </submittedName>
</protein>
<gene>
    <name evidence="1" type="ORF">EI546_11375</name>
</gene>
<dbReference type="AlphaFoldDB" id="A0A410G4S8"/>
<dbReference type="KEGG" id="aev:EI546_11375"/>
<dbReference type="OrthoDB" id="9798438at2"/>
<dbReference type="RefSeq" id="WP_128250650.1">
    <property type="nucleotide sequence ID" value="NZ_CP034951.1"/>
</dbReference>
<dbReference type="Proteomes" id="UP000285517">
    <property type="component" value="Chromosome"/>
</dbReference>
<proteinExistence type="predicted"/>
<evidence type="ECO:0000313" key="1">
    <source>
        <dbReference type="EMBL" id="QAA82282.1"/>
    </source>
</evidence>
<reference evidence="1 2" key="1">
    <citation type="submission" date="2019-01" db="EMBL/GenBank/DDBJ databases">
        <title>Complete genome sequencing of Aequorivita sp. H23M31.</title>
        <authorList>
            <person name="Bae J.-W."/>
        </authorList>
    </citation>
    <scope>NUCLEOTIDE SEQUENCE [LARGE SCALE GENOMIC DNA]</scope>
    <source>
        <strain evidence="1 2">H23M31</strain>
    </source>
</reference>
<accession>A0A410G4S8</accession>
<organism evidence="1 2">
    <name type="scientific">Aequorivita ciconiae</name>
    <dbReference type="NCBI Taxonomy" id="2494375"/>
    <lineage>
        <taxon>Bacteria</taxon>
        <taxon>Pseudomonadati</taxon>
        <taxon>Bacteroidota</taxon>
        <taxon>Flavobacteriia</taxon>
        <taxon>Flavobacteriales</taxon>
        <taxon>Flavobacteriaceae</taxon>
        <taxon>Aequorivita</taxon>
    </lineage>
</organism>
<keyword evidence="2" id="KW-1185">Reference proteome</keyword>
<sequence>MKTLILKKIILTFTLFYSVCGNIQSQEGCTDSLANNFKKDATENNGSCVYKADMVSIISAYPLDDVLSETSGLIYWEDMLWTHNDSQDPILYKINPADGAISGNLSLEPQINVDWEEISLDEHYIYIGDFGNNENGNRRDLKIIRVSKSSILSTTPEMDNIYFSYEDQTDYSPQGPNNTDLDCEAFIITDDSIFLFTKAWKTYKTRVYKLPKTPGAHTAKLHSFYNINGLITGAVYKKTEGIIALSGYDFLLQPFVFLLYDFKGNDFFGGNKRKLHIDLPFYQVEAITTNDGLNYFITNERFDPTGTMQHLYTLDLSPYLEHYLLQK</sequence>
<name>A0A410G4S8_9FLAO</name>